<accession>A0A0N4W714</accession>
<protein>
    <submittedName>
        <fullName evidence="2 4">Uncharacterized protein</fullName>
    </submittedName>
</protein>
<keyword evidence="3" id="KW-1185">Reference proteome</keyword>
<evidence type="ECO:0000313" key="3">
    <source>
        <dbReference type="Proteomes" id="UP000268014"/>
    </source>
</evidence>
<dbReference type="OrthoDB" id="5863208at2759"/>
<organism evidence="4">
    <name type="scientific">Haemonchus placei</name>
    <name type="common">Barber's pole worm</name>
    <dbReference type="NCBI Taxonomy" id="6290"/>
    <lineage>
        <taxon>Eukaryota</taxon>
        <taxon>Metazoa</taxon>
        <taxon>Ecdysozoa</taxon>
        <taxon>Nematoda</taxon>
        <taxon>Chromadorea</taxon>
        <taxon>Rhabditida</taxon>
        <taxon>Rhabditina</taxon>
        <taxon>Rhabditomorpha</taxon>
        <taxon>Strongyloidea</taxon>
        <taxon>Trichostrongylidae</taxon>
        <taxon>Haemonchus</taxon>
    </lineage>
</organism>
<reference evidence="4" key="1">
    <citation type="submission" date="2017-02" db="UniProtKB">
        <authorList>
            <consortium name="WormBaseParasite"/>
        </authorList>
    </citation>
    <scope>IDENTIFICATION</scope>
</reference>
<evidence type="ECO:0000313" key="4">
    <source>
        <dbReference type="WBParaSite" id="HPLM_0000588801-mRNA-1"/>
    </source>
</evidence>
<dbReference type="Proteomes" id="UP000268014">
    <property type="component" value="Unassembled WGS sequence"/>
</dbReference>
<evidence type="ECO:0000256" key="1">
    <source>
        <dbReference type="SAM" id="MobiDB-lite"/>
    </source>
</evidence>
<proteinExistence type="predicted"/>
<dbReference type="AlphaFoldDB" id="A0A0N4W714"/>
<reference evidence="2 3" key="2">
    <citation type="submission" date="2018-11" db="EMBL/GenBank/DDBJ databases">
        <authorList>
            <consortium name="Pathogen Informatics"/>
        </authorList>
    </citation>
    <scope>NUCLEOTIDE SEQUENCE [LARGE SCALE GENOMIC DNA]</scope>
    <source>
        <strain evidence="2 3">MHpl1</strain>
    </source>
</reference>
<feature type="region of interest" description="Disordered" evidence="1">
    <location>
        <begin position="1"/>
        <end position="28"/>
    </location>
</feature>
<dbReference type="EMBL" id="UZAF01016402">
    <property type="protein sequence ID" value="VDO27338.1"/>
    <property type="molecule type" value="Genomic_DNA"/>
</dbReference>
<dbReference type="WBParaSite" id="HPLM_0000588801-mRNA-1">
    <property type="protein sequence ID" value="HPLM_0000588801-mRNA-1"/>
    <property type="gene ID" value="HPLM_0000588801"/>
</dbReference>
<name>A0A0N4W714_HAEPC</name>
<gene>
    <name evidence="2" type="ORF">HPLM_LOCUS5872</name>
</gene>
<feature type="compositionally biased region" description="Basic and acidic residues" evidence="1">
    <location>
        <begin position="1"/>
        <end position="10"/>
    </location>
</feature>
<sequence>MSGVFRRRDPNASSQVDSHLILDDGPIEPSDYQIREHVWREPAGMDSNYDGYRRGSAYSMCPVHGSTHSIWRPVRQESRESRAIFEGGYRSDCPVHGLPPPLATSECVIHSESFHTAILNTEHDVIVVPPEPPGEPVQTPKSPYEEPAVFQQRVQVHQGDPVPEEVNVVAVVRVVGGDLHVAHSTQLVHTADALHRVRLNYGKEVITESEEN</sequence>
<evidence type="ECO:0000313" key="2">
    <source>
        <dbReference type="EMBL" id="VDO27338.1"/>
    </source>
</evidence>